<evidence type="ECO:0000256" key="2">
    <source>
        <dbReference type="ARBA" id="ARBA00022574"/>
    </source>
</evidence>
<dbReference type="GO" id="GO:0034045">
    <property type="term" value="C:phagophore assembly site membrane"/>
    <property type="evidence" value="ECO:0007669"/>
    <property type="project" value="UniProtKB-SubCell"/>
</dbReference>
<evidence type="ECO:0000256" key="1">
    <source>
        <dbReference type="ARBA" id="ARBA00004623"/>
    </source>
</evidence>
<evidence type="ECO:0000313" key="5">
    <source>
        <dbReference type="EMBL" id="KAJ8555326.1"/>
    </source>
</evidence>
<name>A0A9Q1M9U2_9SOLA</name>
<protein>
    <recommendedName>
        <fullName evidence="7">WD repeat domain phosphoinositide-interacting protein 3</fullName>
    </recommendedName>
</protein>
<reference evidence="6" key="1">
    <citation type="journal article" date="2023" name="Proc. Natl. Acad. Sci. U.S.A.">
        <title>Genomic and structural basis for evolution of tropane alkaloid biosynthesis.</title>
        <authorList>
            <person name="Wanga Y.-J."/>
            <person name="Taina T."/>
            <person name="Yua J.-Y."/>
            <person name="Lia J."/>
            <person name="Xua B."/>
            <person name="Chenc J."/>
            <person name="D'Auriad J.C."/>
            <person name="Huanga J.-P."/>
            <person name="Huanga S.-X."/>
        </authorList>
    </citation>
    <scope>NUCLEOTIDE SEQUENCE [LARGE SCALE GENOMIC DNA]</scope>
    <source>
        <strain evidence="6">cv. KIB-2019</strain>
    </source>
</reference>
<accession>A0A9Q1M9U2</accession>
<dbReference type="Gene3D" id="2.130.10.10">
    <property type="entry name" value="YVTN repeat-like/Quinoprotein amine dehydrogenase"/>
    <property type="match status" value="1"/>
</dbReference>
<dbReference type="FunFam" id="2.130.10.10:FF:001083">
    <property type="entry name" value="Autophagy-related protein 18a isoform A"/>
    <property type="match status" value="1"/>
</dbReference>
<keyword evidence="2" id="KW-0853">WD repeat</keyword>
<dbReference type="InterPro" id="IPR048720">
    <property type="entry name" value="PROPPIN"/>
</dbReference>
<keyword evidence="3" id="KW-0677">Repeat</keyword>
<evidence type="ECO:0008006" key="7">
    <source>
        <dbReference type="Google" id="ProtNLM"/>
    </source>
</evidence>
<dbReference type="SMART" id="SM00320">
    <property type="entry name" value="WD40"/>
    <property type="match status" value="2"/>
</dbReference>
<evidence type="ECO:0000256" key="3">
    <source>
        <dbReference type="ARBA" id="ARBA00022737"/>
    </source>
</evidence>
<dbReference type="EMBL" id="JAJAGQ010000008">
    <property type="protein sequence ID" value="KAJ8555326.1"/>
    <property type="molecule type" value="Genomic_DNA"/>
</dbReference>
<comment type="subcellular location">
    <subcellularLocation>
        <location evidence="1">Preautophagosomal structure membrane</location>
        <topology evidence="1">Peripheral membrane protein</topology>
    </subcellularLocation>
</comment>
<sequence>MATISPFSPPFPLPNTSSKFQPPMLQPYLEQLEAPQHQLQPQQPAVEHVNDEPLHGSLIQNPESGVSSNHASTNHSATAYHVTFNQDFGCFAIGTDRGFGVFNCVPFCESFCRYFENIGGIGIIEMLFRSNILAFVGRGDHPQYPRNKVMIWDDHQSRCISELCFRSEVRSIRLRQDCIVVVLEQKIFVYNFSNLKLLFQIETTTNPKGLCEVSQAAGPLVLVCPGLQKGQVRVKHYASKGTKFIVAHDSVLACFALTREGNLLATASTKGTLIRIFSTLEGTLLQEVRRGLDRAEIYSVSFSPTAQWLAVSSDKGTVHVFSLKVNLWNLSTNKSSSSPDSRVPVAASSSFSFIRGVLPKYFSSEWSVAQFRLPGVSQYIVTFGNEKNTLIILGWDGSFIRCKFDPASGKEMTQLEYHNFLNPPFFANIRVCT</sequence>
<dbReference type="AlphaFoldDB" id="A0A9Q1M9U2"/>
<comment type="similarity">
    <text evidence="4">Belongs to the WD repeat PROPPIN family.</text>
</comment>
<dbReference type="InterPro" id="IPR036322">
    <property type="entry name" value="WD40_repeat_dom_sf"/>
</dbReference>
<dbReference type="Pfam" id="PF21032">
    <property type="entry name" value="PROPPIN"/>
    <property type="match status" value="1"/>
</dbReference>
<dbReference type="PANTHER" id="PTHR11227">
    <property type="entry name" value="WD-REPEAT PROTEIN INTERACTING WITH PHOSPHOINOSIDES WIPI -RELATED"/>
    <property type="match status" value="1"/>
</dbReference>
<dbReference type="SUPFAM" id="SSF50978">
    <property type="entry name" value="WD40 repeat-like"/>
    <property type="match status" value="1"/>
</dbReference>
<comment type="caution">
    <text evidence="5">The sequence shown here is derived from an EMBL/GenBank/DDBJ whole genome shotgun (WGS) entry which is preliminary data.</text>
</comment>
<keyword evidence="6" id="KW-1185">Reference proteome</keyword>
<organism evidence="5 6">
    <name type="scientific">Anisodus acutangulus</name>
    <dbReference type="NCBI Taxonomy" id="402998"/>
    <lineage>
        <taxon>Eukaryota</taxon>
        <taxon>Viridiplantae</taxon>
        <taxon>Streptophyta</taxon>
        <taxon>Embryophyta</taxon>
        <taxon>Tracheophyta</taxon>
        <taxon>Spermatophyta</taxon>
        <taxon>Magnoliopsida</taxon>
        <taxon>eudicotyledons</taxon>
        <taxon>Gunneridae</taxon>
        <taxon>Pentapetalae</taxon>
        <taxon>asterids</taxon>
        <taxon>lamiids</taxon>
        <taxon>Solanales</taxon>
        <taxon>Solanaceae</taxon>
        <taxon>Solanoideae</taxon>
        <taxon>Hyoscyameae</taxon>
        <taxon>Anisodus</taxon>
    </lineage>
</organism>
<dbReference type="OrthoDB" id="1667587at2759"/>
<evidence type="ECO:0000313" key="6">
    <source>
        <dbReference type="Proteomes" id="UP001152561"/>
    </source>
</evidence>
<evidence type="ECO:0000256" key="4">
    <source>
        <dbReference type="ARBA" id="ARBA00025740"/>
    </source>
</evidence>
<gene>
    <name evidence="5" type="ORF">K7X08_012822</name>
</gene>
<dbReference type="Proteomes" id="UP001152561">
    <property type="component" value="Unassembled WGS sequence"/>
</dbReference>
<dbReference type="InterPro" id="IPR001680">
    <property type="entry name" value="WD40_rpt"/>
</dbReference>
<proteinExistence type="inferred from homology"/>
<dbReference type="InterPro" id="IPR015943">
    <property type="entry name" value="WD40/YVTN_repeat-like_dom_sf"/>
</dbReference>